<evidence type="ECO:0000313" key="2">
    <source>
        <dbReference type="EMBL" id="MCB8876600.1"/>
    </source>
</evidence>
<reference evidence="2" key="1">
    <citation type="journal article" date="2021" name="Microorganisms">
        <title>Acidisoma silvae sp. nov. and Acidisomacellulosilytica sp. nov., Two Acidophilic Bacteria Isolated from Decaying Wood, Hydrolyzing Cellulose and Producing Poly-3-hydroxybutyrate.</title>
        <authorList>
            <person name="Mieszkin S."/>
            <person name="Pouder E."/>
            <person name="Uroz S."/>
            <person name="Simon-Colin C."/>
            <person name="Alain K."/>
        </authorList>
    </citation>
    <scope>NUCLEOTIDE SEQUENCE</scope>
    <source>
        <strain evidence="2">HW T2.11</strain>
    </source>
</reference>
<dbReference type="RefSeq" id="WP_227322261.1">
    <property type="nucleotide sequence ID" value="NZ_JAESVB010000007.1"/>
</dbReference>
<dbReference type="PANTHER" id="PTHR36505:SF1">
    <property type="entry name" value="BLR1072 PROTEIN"/>
    <property type="match status" value="1"/>
</dbReference>
<dbReference type="InterPro" id="IPR011033">
    <property type="entry name" value="PRC_barrel-like_sf"/>
</dbReference>
<proteinExistence type="predicted"/>
<dbReference type="Proteomes" id="UP000708298">
    <property type="component" value="Unassembled WGS sequence"/>
</dbReference>
<accession>A0A964DZL5</accession>
<dbReference type="Pfam" id="PF05239">
    <property type="entry name" value="PRC"/>
    <property type="match status" value="1"/>
</dbReference>
<dbReference type="AlphaFoldDB" id="A0A964DZL5"/>
<evidence type="ECO:0000313" key="3">
    <source>
        <dbReference type="Proteomes" id="UP000708298"/>
    </source>
</evidence>
<dbReference type="SUPFAM" id="SSF50346">
    <property type="entry name" value="PRC-barrel domain"/>
    <property type="match status" value="1"/>
</dbReference>
<dbReference type="Gene3D" id="2.30.30.240">
    <property type="entry name" value="PRC-barrel domain"/>
    <property type="match status" value="1"/>
</dbReference>
<comment type="caution">
    <text evidence="2">The sequence shown here is derived from an EMBL/GenBank/DDBJ whole genome shotgun (WGS) entry which is preliminary data.</text>
</comment>
<feature type="domain" description="PRC-barrel" evidence="1">
    <location>
        <begin position="13"/>
        <end position="90"/>
    </location>
</feature>
<protein>
    <submittedName>
        <fullName evidence="2">PRC-barrel domain-containing protein</fullName>
    </submittedName>
</protein>
<dbReference type="InterPro" id="IPR027275">
    <property type="entry name" value="PRC-brl_dom"/>
</dbReference>
<name>A0A964DZL5_9PROT</name>
<sequence>MASIDMPRDPGGDKIAASQVNGTTVYDTAGTKLGHVFDIVIDKVSGQTDYAVLSFGGFLGIGDRYHPLPWPQLRYDTERGGYVIDRSRAQLEGAPHYDADHIGTWSGGQSQAVDSYYGGGDAGLGAEPIR</sequence>
<evidence type="ECO:0000259" key="1">
    <source>
        <dbReference type="Pfam" id="PF05239"/>
    </source>
</evidence>
<reference evidence="2" key="2">
    <citation type="submission" date="2021-01" db="EMBL/GenBank/DDBJ databases">
        <authorList>
            <person name="Mieszkin S."/>
            <person name="Pouder E."/>
            <person name="Alain K."/>
        </authorList>
    </citation>
    <scope>NUCLEOTIDE SEQUENCE</scope>
    <source>
        <strain evidence="2">HW T2.11</strain>
    </source>
</reference>
<keyword evidence="3" id="KW-1185">Reference proteome</keyword>
<gene>
    <name evidence="2" type="ORF">ASILVAE211_15515</name>
</gene>
<dbReference type="PANTHER" id="PTHR36505">
    <property type="entry name" value="BLR1072 PROTEIN"/>
    <property type="match status" value="1"/>
</dbReference>
<dbReference type="EMBL" id="JAESVB010000007">
    <property type="protein sequence ID" value="MCB8876600.1"/>
    <property type="molecule type" value="Genomic_DNA"/>
</dbReference>
<organism evidence="2 3">
    <name type="scientific">Acidisoma silvae</name>
    <dbReference type="NCBI Taxonomy" id="2802396"/>
    <lineage>
        <taxon>Bacteria</taxon>
        <taxon>Pseudomonadati</taxon>
        <taxon>Pseudomonadota</taxon>
        <taxon>Alphaproteobacteria</taxon>
        <taxon>Acetobacterales</taxon>
        <taxon>Acidocellaceae</taxon>
        <taxon>Acidisoma</taxon>
    </lineage>
</organism>